<dbReference type="InterPro" id="IPR045525">
    <property type="entry name" value="DUF6472"/>
</dbReference>
<reference evidence="2" key="2">
    <citation type="submission" date="2021-04" db="EMBL/GenBank/DDBJ databases">
        <authorList>
            <person name="Gilroy R."/>
        </authorList>
    </citation>
    <scope>NUCLEOTIDE SEQUENCE</scope>
    <source>
        <strain evidence="2">CHK195-9823</strain>
    </source>
</reference>
<proteinExistence type="predicted"/>
<organism evidence="2 3">
    <name type="scientific">Candidatus Blautia stercorigallinarum</name>
    <dbReference type="NCBI Taxonomy" id="2838501"/>
    <lineage>
        <taxon>Bacteria</taxon>
        <taxon>Bacillati</taxon>
        <taxon>Bacillota</taxon>
        <taxon>Clostridia</taxon>
        <taxon>Lachnospirales</taxon>
        <taxon>Lachnospiraceae</taxon>
        <taxon>Blautia</taxon>
    </lineage>
</organism>
<dbReference type="Pfam" id="PF20076">
    <property type="entry name" value="DUF6472"/>
    <property type="match status" value="1"/>
</dbReference>
<evidence type="ECO:0000313" key="3">
    <source>
        <dbReference type="Proteomes" id="UP000886814"/>
    </source>
</evidence>
<reference evidence="2" key="1">
    <citation type="journal article" date="2021" name="PeerJ">
        <title>Extensive microbial diversity within the chicken gut microbiome revealed by metagenomics and culture.</title>
        <authorList>
            <person name="Gilroy R."/>
            <person name="Ravi A."/>
            <person name="Getino M."/>
            <person name="Pursley I."/>
            <person name="Horton D.L."/>
            <person name="Alikhan N.F."/>
            <person name="Baker D."/>
            <person name="Gharbi K."/>
            <person name="Hall N."/>
            <person name="Watson M."/>
            <person name="Adriaenssens E.M."/>
            <person name="Foster-Nyarko E."/>
            <person name="Jarju S."/>
            <person name="Secka A."/>
            <person name="Antonio M."/>
            <person name="Oren A."/>
            <person name="Chaudhuri R.R."/>
            <person name="La Ragione R."/>
            <person name="Hildebrand F."/>
            <person name="Pallen M.J."/>
        </authorList>
    </citation>
    <scope>NUCLEOTIDE SEQUENCE</scope>
    <source>
        <strain evidence="2">CHK195-9823</strain>
    </source>
</reference>
<evidence type="ECO:0000313" key="2">
    <source>
        <dbReference type="EMBL" id="HIV39740.1"/>
    </source>
</evidence>
<dbReference type="EMBL" id="DXIQ01000084">
    <property type="protein sequence ID" value="HIV39740.1"/>
    <property type="molecule type" value="Genomic_DNA"/>
</dbReference>
<dbReference type="Proteomes" id="UP000886814">
    <property type="component" value="Unassembled WGS sequence"/>
</dbReference>
<protein>
    <recommendedName>
        <fullName evidence="1">DUF6472 domain-containing protein</fullName>
    </recommendedName>
</protein>
<gene>
    <name evidence="2" type="ORF">H9747_12235</name>
</gene>
<dbReference type="AlphaFoldDB" id="A0A9D1PEH6"/>
<feature type="domain" description="DUF6472" evidence="1">
    <location>
        <begin position="9"/>
        <end position="63"/>
    </location>
</feature>
<sequence length="63" mass="7830">MKKGKERGSCETCTFYIYDEEYEAYLCDMNMDEDDYVRILSDRYYQCPYYRNQDEYAVVRKQM</sequence>
<comment type="caution">
    <text evidence="2">The sequence shown here is derived from an EMBL/GenBank/DDBJ whole genome shotgun (WGS) entry which is preliminary data.</text>
</comment>
<evidence type="ECO:0000259" key="1">
    <source>
        <dbReference type="Pfam" id="PF20076"/>
    </source>
</evidence>
<name>A0A9D1PEH6_9FIRM</name>
<accession>A0A9D1PEH6</accession>